<evidence type="ECO:0000313" key="3">
    <source>
        <dbReference type="Proteomes" id="UP001597506"/>
    </source>
</evidence>
<gene>
    <name evidence="2" type="ORF">ACFSUL_14990</name>
</gene>
<organism evidence="2 3">
    <name type="scientific">Bacillus seohaeanensis</name>
    <dbReference type="NCBI Taxonomy" id="284580"/>
    <lineage>
        <taxon>Bacteria</taxon>
        <taxon>Bacillati</taxon>
        <taxon>Bacillota</taxon>
        <taxon>Bacilli</taxon>
        <taxon>Bacillales</taxon>
        <taxon>Bacillaceae</taxon>
        <taxon>Bacillus</taxon>
    </lineage>
</organism>
<protein>
    <submittedName>
        <fullName evidence="2">ABC transporter permease</fullName>
    </submittedName>
</protein>
<dbReference type="Pfam" id="PF12730">
    <property type="entry name" value="ABC2_membrane_4"/>
    <property type="match status" value="1"/>
</dbReference>
<dbReference type="PANTHER" id="PTHR37305:SF1">
    <property type="entry name" value="MEMBRANE PROTEIN"/>
    <property type="match status" value="1"/>
</dbReference>
<feature type="transmembrane region" description="Helical" evidence="1">
    <location>
        <begin position="55"/>
        <end position="76"/>
    </location>
</feature>
<reference evidence="3" key="1">
    <citation type="journal article" date="2019" name="Int. J. Syst. Evol. Microbiol.">
        <title>The Global Catalogue of Microorganisms (GCM) 10K type strain sequencing project: providing services to taxonomists for standard genome sequencing and annotation.</title>
        <authorList>
            <consortium name="The Broad Institute Genomics Platform"/>
            <consortium name="The Broad Institute Genome Sequencing Center for Infectious Disease"/>
            <person name="Wu L."/>
            <person name="Ma J."/>
        </authorList>
    </citation>
    <scope>NUCLEOTIDE SEQUENCE [LARGE SCALE GENOMIC DNA]</scope>
    <source>
        <strain evidence="3">KCTC 3913</strain>
    </source>
</reference>
<feature type="transmembrane region" description="Helical" evidence="1">
    <location>
        <begin position="21"/>
        <end position="43"/>
    </location>
</feature>
<feature type="transmembrane region" description="Helical" evidence="1">
    <location>
        <begin position="228"/>
        <end position="247"/>
    </location>
</feature>
<proteinExistence type="predicted"/>
<keyword evidence="1" id="KW-1133">Transmembrane helix</keyword>
<comment type="caution">
    <text evidence="2">The sequence shown here is derived from an EMBL/GenBank/DDBJ whole genome shotgun (WGS) entry which is preliminary data.</text>
</comment>
<feature type="transmembrane region" description="Helical" evidence="1">
    <location>
        <begin position="145"/>
        <end position="166"/>
    </location>
</feature>
<keyword evidence="3" id="KW-1185">Reference proteome</keyword>
<accession>A0ABW5RVQ1</accession>
<dbReference type="EMBL" id="JBHUMF010000031">
    <property type="protein sequence ID" value="MFD2682044.1"/>
    <property type="molecule type" value="Genomic_DNA"/>
</dbReference>
<feature type="transmembrane region" description="Helical" evidence="1">
    <location>
        <begin position="105"/>
        <end position="130"/>
    </location>
</feature>
<name>A0ABW5RVQ1_9BACI</name>
<keyword evidence="1" id="KW-0812">Transmembrane</keyword>
<keyword evidence="1" id="KW-0472">Membrane</keyword>
<dbReference type="PANTHER" id="PTHR37305">
    <property type="entry name" value="INTEGRAL MEMBRANE PROTEIN-RELATED"/>
    <property type="match status" value="1"/>
</dbReference>
<evidence type="ECO:0000313" key="2">
    <source>
        <dbReference type="EMBL" id="MFD2682044.1"/>
    </source>
</evidence>
<sequence>MNTYYNLIHNELEKQFSKTRIWIFLGLILLINFLGSLAVYLLFNDISFNYWEFLHITSNFLVVTQMFAVIVASDIISNEFSSGTIKLLLIRPVSRIKVLLSKYSAVLLLVTFFTFISFAFTAIIGMFFYFESIFGFNQNMVPMVVSYFCKWVEIVIYCSLGFGISVVTRHSSISMAITLFLTFSSSTLLIVMEEMNITWGKYLFIANANLNQYFFEQPPFEGMTFSSSVYNLLMHFVLFLGVTVYSFKHRDIEV</sequence>
<dbReference type="Proteomes" id="UP001597506">
    <property type="component" value="Unassembled WGS sequence"/>
</dbReference>
<dbReference type="RefSeq" id="WP_377936741.1">
    <property type="nucleotide sequence ID" value="NZ_JBHUMF010000031.1"/>
</dbReference>
<evidence type="ECO:0000256" key="1">
    <source>
        <dbReference type="SAM" id="Phobius"/>
    </source>
</evidence>
<feature type="transmembrane region" description="Helical" evidence="1">
    <location>
        <begin position="173"/>
        <end position="192"/>
    </location>
</feature>